<gene>
    <name evidence="2" type="ORF">HU200_014139</name>
</gene>
<dbReference type="InterPro" id="IPR055357">
    <property type="entry name" value="LRR_At1g61320_AtMIF1"/>
</dbReference>
<dbReference type="SUPFAM" id="SSF52047">
    <property type="entry name" value="RNI-like"/>
    <property type="match status" value="1"/>
</dbReference>
<comment type="caution">
    <text evidence="2">The sequence shown here is derived from an EMBL/GenBank/DDBJ whole genome shotgun (WGS) entry which is preliminary data.</text>
</comment>
<evidence type="ECO:0000259" key="1">
    <source>
        <dbReference type="Pfam" id="PF23622"/>
    </source>
</evidence>
<proteinExistence type="predicted"/>
<feature type="domain" description="At1g61320/AtMIF1 LRR" evidence="1">
    <location>
        <begin position="50"/>
        <end position="381"/>
    </location>
</feature>
<dbReference type="AlphaFoldDB" id="A0A835KKH7"/>
<keyword evidence="3" id="KW-1185">Reference proteome</keyword>
<protein>
    <recommendedName>
        <fullName evidence="1">At1g61320/AtMIF1 LRR domain-containing protein</fullName>
    </recommendedName>
</protein>
<evidence type="ECO:0000313" key="2">
    <source>
        <dbReference type="EMBL" id="KAF8737588.1"/>
    </source>
</evidence>
<dbReference type="OrthoDB" id="600819at2759"/>
<reference evidence="2" key="1">
    <citation type="submission" date="2020-07" db="EMBL/GenBank/DDBJ databases">
        <title>Genome sequence and genetic diversity analysis of an under-domesticated orphan crop, white fonio (Digitaria exilis).</title>
        <authorList>
            <person name="Bennetzen J.L."/>
            <person name="Chen S."/>
            <person name="Ma X."/>
            <person name="Wang X."/>
            <person name="Yssel A.E.J."/>
            <person name="Chaluvadi S.R."/>
            <person name="Johnson M."/>
            <person name="Gangashetty P."/>
            <person name="Hamidou F."/>
            <person name="Sanogo M.D."/>
            <person name="Zwaenepoel A."/>
            <person name="Wallace J."/>
            <person name="Van De Peer Y."/>
            <person name="Van Deynze A."/>
        </authorList>
    </citation>
    <scope>NUCLEOTIDE SEQUENCE</scope>
    <source>
        <tissue evidence="2">Leaves</tissue>
    </source>
</reference>
<dbReference type="EMBL" id="JACEFO010001390">
    <property type="protein sequence ID" value="KAF8737588.1"/>
    <property type="molecule type" value="Genomic_DNA"/>
</dbReference>
<evidence type="ECO:0000313" key="3">
    <source>
        <dbReference type="Proteomes" id="UP000636709"/>
    </source>
</evidence>
<name>A0A835KKH7_9POAL</name>
<dbReference type="InterPro" id="IPR032675">
    <property type="entry name" value="LRR_dom_sf"/>
</dbReference>
<dbReference type="PANTHER" id="PTHR34145">
    <property type="entry name" value="OS02G0105600 PROTEIN"/>
    <property type="match status" value="1"/>
</dbReference>
<dbReference type="Pfam" id="PF23622">
    <property type="entry name" value="LRR_At1g61320_AtMIF1"/>
    <property type="match status" value="1"/>
</dbReference>
<dbReference type="PANTHER" id="PTHR34145:SF42">
    <property type="entry name" value="F-BOX DOMAIN-CONTAINING PROTEIN"/>
    <property type="match status" value="1"/>
</dbReference>
<dbReference type="Proteomes" id="UP000636709">
    <property type="component" value="Unassembled WGS sequence"/>
</dbReference>
<dbReference type="Gene3D" id="3.80.10.10">
    <property type="entry name" value="Ribonuclease Inhibitor"/>
    <property type="match status" value="1"/>
</dbReference>
<sequence length="389" mass="43434">MPMRDAAQVACVAQAFVRSWRCHPSLDFNEETLGLIQNGCRKDENARDFNNKVDHILDKHLGIGIKELRLILTTDEKYNFPISLLYGQTGDSLWYLSLACCHFHPTDQFGCFRNLTKLKLTLVHITATELGWFLSSSFALEQLKLRYCNDIDCLKIPCLQKLSYLEVVCCTGIQAIESKAPNLSSVSVVGGLHVQFSLENARRIKILNRHSSNFTGYARTNLPSIMPNLEALSIRSDVELVNTPMVPSKFLHLKFLNIAIGGLTFDFLSLASFLVASPSLETFILEVGYFFEDSSNFRMMPGHHHSKLKCAKIIKFSAAKSVAELTCHILESATCSVNKTGKCLFMLKYALVAAHEGLLAAKTYIKPKVPSKVELNVLEPCIRCHAVGL</sequence>
<dbReference type="InterPro" id="IPR053772">
    <property type="entry name" value="At1g61320/At1g61330-like"/>
</dbReference>
<organism evidence="2 3">
    <name type="scientific">Digitaria exilis</name>
    <dbReference type="NCBI Taxonomy" id="1010633"/>
    <lineage>
        <taxon>Eukaryota</taxon>
        <taxon>Viridiplantae</taxon>
        <taxon>Streptophyta</taxon>
        <taxon>Embryophyta</taxon>
        <taxon>Tracheophyta</taxon>
        <taxon>Spermatophyta</taxon>
        <taxon>Magnoliopsida</taxon>
        <taxon>Liliopsida</taxon>
        <taxon>Poales</taxon>
        <taxon>Poaceae</taxon>
        <taxon>PACMAD clade</taxon>
        <taxon>Panicoideae</taxon>
        <taxon>Panicodae</taxon>
        <taxon>Paniceae</taxon>
        <taxon>Anthephorinae</taxon>
        <taxon>Digitaria</taxon>
    </lineage>
</organism>
<accession>A0A835KKH7</accession>